<keyword evidence="2" id="KW-0560">Oxidoreductase</keyword>
<dbReference type="Gene3D" id="3.10.180.10">
    <property type="entry name" value="2,3-Dihydroxybiphenyl 1,2-Dioxygenase, domain 1"/>
    <property type="match status" value="1"/>
</dbReference>
<gene>
    <name evidence="2" type="ORF">G4Z14_16420</name>
</gene>
<evidence type="ECO:0000259" key="1">
    <source>
        <dbReference type="PROSITE" id="PS51819"/>
    </source>
</evidence>
<dbReference type="AlphaFoldDB" id="A0A6M0QWW7"/>
<dbReference type="EMBL" id="JAAIVJ010000015">
    <property type="protein sequence ID" value="NEY91877.1"/>
    <property type="molecule type" value="Genomic_DNA"/>
</dbReference>
<dbReference type="PANTHER" id="PTHR34109:SF1">
    <property type="entry name" value="VOC DOMAIN-CONTAINING PROTEIN"/>
    <property type="match status" value="1"/>
</dbReference>
<proteinExistence type="predicted"/>
<feature type="domain" description="VOC" evidence="1">
    <location>
        <begin position="20"/>
        <end position="144"/>
    </location>
</feature>
<dbReference type="InterPro" id="IPR029068">
    <property type="entry name" value="Glyas_Bleomycin-R_OHBP_Dase"/>
</dbReference>
<dbReference type="InterPro" id="IPR004360">
    <property type="entry name" value="Glyas_Fos-R_dOase_dom"/>
</dbReference>
<keyword evidence="3" id="KW-1185">Reference proteome</keyword>
<protein>
    <submittedName>
        <fullName evidence="2">Glyoxalase/bleomycin resistance/extradiol dioxygenase family protein</fullName>
    </submittedName>
</protein>
<sequence>MPNDIPAEQRYRPDDRLMQGVIPYLGLSGKCGEARDFYTRAFAARDIGSMPMENAPGQFMHMQLAINGGALMLTDYDDMSGAQAGGAPLPRGHLQLVVPDGQAWWDRAVNAGCTILAPYERQFWGDTWGLLADPFGLKWAVLTPDPALWETAEGKAGA</sequence>
<keyword evidence="2" id="KW-0223">Dioxygenase</keyword>
<dbReference type="Pfam" id="PF00903">
    <property type="entry name" value="Glyoxalase"/>
    <property type="match status" value="1"/>
</dbReference>
<organism evidence="2 3">
    <name type="scientific">Tabrizicola oligotrophica</name>
    <dbReference type="NCBI Taxonomy" id="2710650"/>
    <lineage>
        <taxon>Bacteria</taxon>
        <taxon>Pseudomonadati</taxon>
        <taxon>Pseudomonadota</taxon>
        <taxon>Alphaproteobacteria</taxon>
        <taxon>Rhodobacterales</taxon>
        <taxon>Paracoccaceae</taxon>
        <taxon>Tabrizicola</taxon>
    </lineage>
</organism>
<dbReference type="PROSITE" id="PS51819">
    <property type="entry name" value="VOC"/>
    <property type="match status" value="1"/>
</dbReference>
<dbReference type="Proteomes" id="UP000477782">
    <property type="component" value="Unassembled WGS sequence"/>
</dbReference>
<dbReference type="PANTHER" id="PTHR34109">
    <property type="entry name" value="BNAUNNG04460D PROTEIN-RELATED"/>
    <property type="match status" value="1"/>
</dbReference>
<evidence type="ECO:0000313" key="3">
    <source>
        <dbReference type="Proteomes" id="UP000477782"/>
    </source>
</evidence>
<evidence type="ECO:0000313" key="2">
    <source>
        <dbReference type="EMBL" id="NEY91877.1"/>
    </source>
</evidence>
<dbReference type="GO" id="GO:0051213">
    <property type="term" value="F:dioxygenase activity"/>
    <property type="evidence" value="ECO:0007669"/>
    <property type="project" value="UniProtKB-KW"/>
</dbReference>
<reference evidence="2 3" key="1">
    <citation type="submission" date="2020-02" db="EMBL/GenBank/DDBJ databases">
        <authorList>
            <person name="Chen W.-M."/>
        </authorList>
    </citation>
    <scope>NUCLEOTIDE SEQUENCE [LARGE SCALE GENOMIC DNA]</scope>
    <source>
        <strain evidence="2 3">KMS-5</strain>
    </source>
</reference>
<comment type="caution">
    <text evidence="2">The sequence shown here is derived from an EMBL/GenBank/DDBJ whole genome shotgun (WGS) entry which is preliminary data.</text>
</comment>
<dbReference type="SUPFAM" id="SSF54593">
    <property type="entry name" value="Glyoxalase/Bleomycin resistance protein/Dihydroxybiphenyl dioxygenase"/>
    <property type="match status" value="1"/>
</dbReference>
<dbReference type="InterPro" id="IPR037523">
    <property type="entry name" value="VOC_core"/>
</dbReference>
<name>A0A6M0QWW7_9RHOB</name>
<accession>A0A6M0QWW7</accession>
<dbReference type="RefSeq" id="WP_164627700.1">
    <property type="nucleotide sequence ID" value="NZ_JAAIVJ010000015.1"/>
</dbReference>